<dbReference type="NCBIfam" id="NF002869">
    <property type="entry name" value="PRK03187.1"/>
    <property type="match status" value="1"/>
</dbReference>
<dbReference type="HAMAP" id="MF_00727">
    <property type="entry name" value="Tgl"/>
    <property type="match status" value="1"/>
</dbReference>
<keyword evidence="1 3" id="KW-0808">Transferase</keyword>
<keyword evidence="2" id="KW-0749">Sporulation</keyword>
<dbReference type="EMBL" id="CP027059">
    <property type="protein sequence ID" value="UQZ84155.1"/>
    <property type="molecule type" value="Genomic_DNA"/>
</dbReference>
<protein>
    <submittedName>
        <fullName evidence="3">Protein-glutamine gamma-glutamyltransferase</fullName>
        <ecNumber evidence="3">2.3.2.13</ecNumber>
    </submittedName>
</protein>
<dbReference type="InterPro" id="IPR020916">
    <property type="entry name" value="Gln_gamma-glutamylTfrase_bac"/>
</dbReference>
<evidence type="ECO:0000313" key="4">
    <source>
        <dbReference type="Proteomes" id="UP001057134"/>
    </source>
</evidence>
<reference evidence="3" key="1">
    <citation type="submission" date="2018-02" db="EMBL/GenBank/DDBJ databases">
        <authorList>
            <person name="Kim S.-K."/>
            <person name="Jung H.-I."/>
            <person name="Lee S.-W."/>
        </authorList>
    </citation>
    <scope>NUCLEOTIDE SEQUENCE</scope>
    <source>
        <strain evidence="3">SK3146</strain>
    </source>
</reference>
<proteinExistence type="inferred from homology"/>
<evidence type="ECO:0000313" key="3">
    <source>
        <dbReference type="EMBL" id="UQZ84155.1"/>
    </source>
</evidence>
<gene>
    <name evidence="3" type="primary">tgl</name>
    <name evidence="3" type="ORF">SK3146_03388</name>
</gene>
<keyword evidence="4" id="KW-1185">Reference proteome</keyword>
<accession>A0ABY4RQ96</accession>
<dbReference type="Proteomes" id="UP001057134">
    <property type="component" value="Chromosome"/>
</dbReference>
<dbReference type="GO" id="GO:0003810">
    <property type="term" value="F:protein-glutamine gamma-glutamyltransferase activity"/>
    <property type="evidence" value="ECO:0007669"/>
    <property type="project" value="UniProtKB-EC"/>
</dbReference>
<reference evidence="3" key="2">
    <citation type="journal article" date="2021" name="J Anim Sci Technol">
        <title>Complete genome sequence of Paenibacillus konkukensis sp. nov. SK3146 as a potential probiotic strain.</title>
        <authorList>
            <person name="Jung H.I."/>
            <person name="Park S."/>
            <person name="Niu K.M."/>
            <person name="Lee S.W."/>
            <person name="Kothari D."/>
            <person name="Yi K.J."/>
            <person name="Kim S.K."/>
        </authorList>
    </citation>
    <scope>NUCLEOTIDE SEQUENCE</scope>
    <source>
        <strain evidence="3">SK3146</strain>
    </source>
</reference>
<organism evidence="3 4">
    <name type="scientific">Paenibacillus konkukensis</name>
    <dbReference type="NCBI Taxonomy" id="2020716"/>
    <lineage>
        <taxon>Bacteria</taxon>
        <taxon>Bacillati</taxon>
        <taxon>Bacillota</taxon>
        <taxon>Bacilli</taxon>
        <taxon>Bacillales</taxon>
        <taxon>Paenibacillaceae</taxon>
        <taxon>Paenibacillus</taxon>
    </lineage>
</organism>
<sequence>MFVTDESRMKGRWIVMIVISGGGPPQGAMALTDLERAIYREMDASPTKFTYPSWDAFFFELRLRASIITAAEDLERSDVSFASFKKSRCNEAYWTRKDNGGFLLNPDVRSSDAVRDIYLNGKKYAFECATAIIIVLYKGVLDVIGDALFDKLFANLYLYSWNYDRDLRLVTQFNGAEAFGGDVQYFKNPDVNPEWIEWQGENVVRLAPDLYYGHGIGITTGERIIAKLNRLRIEGSTVSAYLMDEVTHPDFAYLYKLTTTGEPPASRPTSALAGPGQVVAAIGGRTGIYF</sequence>
<evidence type="ECO:0000256" key="2">
    <source>
        <dbReference type="ARBA" id="ARBA00022969"/>
    </source>
</evidence>
<keyword evidence="3" id="KW-0012">Acyltransferase</keyword>
<dbReference type="Pfam" id="PF20085">
    <property type="entry name" value="TGL"/>
    <property type="match status" value="1"/>
</dbReference>
<dbReference type="EC" id="2.3.2.13" evidence="3"/>
<evidence type="ECO:0000256" key="1">
    <source>
        <dbReference type="ARBA" id="ARBA00022679"/>
    </source>
</evidence>
<name>A0ABY4RQ96_9BACL</name>